<dbReference type="GO" id="GO:0003887">
    <property type="term" value="F:DNA-directed DNA polymerase activity"/>
    <property type="evidence" value="ECO:0007669"/>
    <property type="project" value="InterPro"/>
</dbReference>
<dbReference type="Pfam" id="PF21205">
    <property type="entry name" value="Rep3_C"/>
    <property type="match status" value="1"/>
</dbReference>
<dbReference type="RefSeq" id="WP_023893607.1">
    <property type="nucleotide sequence ID" value="NC_023026.1"/>
</dbReference>
<dbReference type="SUPFAM" id="SSF46785">
    <property type="entry name" value="Winged helix' DNA-binding domain"/>
    <property type="match status" value="2"/>
</dbReference>
<organism evidence="3">
    <name type="scientific">Francisella tularensis subsp. novicida PA10-7858</name>
    <dbReference type="NCBI Taxonomy" id="1386968"/>
    <lineage>
        <taxon>Bacteria</taxon>
        <taxon>Pseudomonadati</taxon>
        <taxon>Pseudomonadota</taxon>
        <taxon>Gammaproteobacteria</taxon>
        <taxon>Thiotrichales</taxon>
        <taxon>Francisellaceae</taxon>
        <taxon>Francisella</taxon>
    </lineage>
</organism>
<dbReference type="Gene3D" id="1.10.10.10">
    <property type="entry name" value="Winged helix-like DNA-binding domain superfamily/Winged helix DNA-binding domain"/>
    <property type="match status" value="2"/>
</dbReference>
<accession>V5T8X9</accession>
<dbReference type="GO" id="GO:0006270">
    <property type="term" value="P:DNA replication initiation"/>
    <property type="evidence" value="ECO:0007669"/>
    <property type="project" value="InterPro"/>
</dbReference>
<evidence type="ECO:0000313" key="3">
    <source>
        <dbReference type="EMBL" id="AHB60825.1"/>
    </source>
</evidence>
<proteinExistence type="inferred from homology"/>
<feature type="domain" description="Initiator Rep protein WH1" evidence="2">
    <location>
        <begin position="22"/>
        <end position="170"/>
    </location>
</feature>
<dbReference type="InterPro" id="IPR036390">
    <property type="entry name" value="WH_DNA-bd_sf"/>
</dbReference>
<evidence type="ECO:0000256" key="1">
    <source>
        <dbReference type="ARBA" id="ARBA00038283"/>
    </source>
</evidence>
<dbReference type="InterPro" id="IPR036388">
    <property type="entry name" value="WH-like_DNA-bd_sf"/>
</dbReference>
<sequence length="466" mass="54152">MNIIKKSFYLTSIFSDAVPDSSWTAIERKTALALFAFLDPYKIYIPDTDDEEIESLLKNIPLEFSISKKEWMDITGVTDDNFSRDIKATRQGLIKKSFNTPHPTDSDKDSGDSIAWFSKVTYSAKERNLKLKINPDALENLVSFVKYTKINFDYIKPLKSGYSVYTYIFLKIIKDISNNQKKTEEQIEIEELKQKLGLTGKYKLIKMFQERVLEVVKSEINEYTDLDFDYELEKDGRAYKWINLYFDYKKQTVIEAPKKIISIDDKFDFDISSDTDLDFDSQESIFESTLYGWGIRAKEVVRIEESYSLNAINEAIKVTEQAISGNLIKTTPAAFFLGTLENTQQAEDIEYDKQLKLQKKTNEAKILEQKERVYQTLQAKIYLYESEISKLLTAISMEANIQISDELLIELEKMNTVDKEIFNGYKSMFPVLIHGYYDFKEQKNVSPNMYNFLKLITTVKSTVPKK</sequence>
<dbReference type="AlphaFoldDB" id="V5T8X9"/>
<dbReference type="InterPro" id="IPR000525">
    <property type="entry name" value="Initiator_Rep_WH1"/>
</dbReference>
<protein>
    <submittedName>
        <fullName evidence="3">Plasmid replication protein RepB</fullName>
    </submittedName>
</protein>
<evidence type="ECO:0000259" key="2">
    <source>
        <dbReference type="Pfam" id="PF01051"/>
    </source>
</evidence>
<gene>
    <name evidence="3" type="ORF">N894_0057</name>
</gene>
<dbReference type="Pfam" id="PF01051">
    <property type="entry name" value="Rep3_N"/>
    <property type="match status" value="1"/>
</dbReference>
<dbReference type="EMBL" id="KF640086">
    <property type="protein sequence ID" value="AHB60825.1"/>
    <property type="molecule type" value="Genomic_DNA"/>
</dbReference>
<geneLocation type="plasmid" evidence="3">
    <name>pFNPA10</name>
</geneLocation>
<comment type="similarity">
    <text evidence="1">Belongs to the initiator RepB protein family.</text>
</comment>
<name>V5T8X9_FRANO</name>
<keyword evidence="3" id="KW-0614">Plasmid</keyword>
<reference evidence="3" key="1">
    <citation type="journal article" date="2014" name="Genome">
        <title>Comparative analyses of a putative Francisella conjugative element.</title>
        <authorList>
            <person name="Siddaramappa S."/>
            <person name="Challacombe J.F."/>
            <person name="Petersen J.M."/>
            <person name="Pillai S."/>
            <person name="Kuske C.R."/>
        </authorList>
    </citation>
    <scope>NUCLEOTIDE SEQUENCE</scope>
    <source>
        <strain evidence="3">PA10-7858</strain>
        <plasmid evidence="3">pFNPA10</plasmid>
    </source>
</reference>